<dbReference type="InterPro" id="IPR037402">
    <property type="entry name" value="YidZ_PBP2"/>
</dbReference>
<gene>
    <name evidence="6" type="ORF">B0G62_108169</name>
</gene>
<dbReference type="SUPFAM" id="SSF46785">
    <property type="entry name" value="Winged helix' DNA-binding domain"/>
    <property type="match status" value="1"/>
</dbReference>
<dbReference type="SUPFAM" id="SSF53850">
    <property type="entry name" value="Periplasmic binding protein-like II"/>
    <property type="match status" value="1"/>
</dbReference>
<dbReference type="InterPro" id="IPR050389">
    <property type="entry name" value="LysR-type_TF"/>
</dbReference>
<evidence type="ECO:0000313" key="7">
    <source>
        <dbReference type="Proteomes" id="UP000237381"/>
    </source>
</evidence>
<dbReference type="RefSeq" id="WP_167401293.1">
    <property type="nucleotide sequence ID" value="NZ_PQGA01000008.1"/>
</dbReference>
<keyword evidence="2" id="KW-0805">Transcription regulation</keyword>
<keyword evidence="3" id="KW-0238">DNA-binding</keyword>
<dbReference type="InterPro" id="IPR000847">
    <property type="entry name" value="LysR_HTH_N"/>
</dbReference>
<dbReference type="Gene3D" id="1.10.10.10">
    <property type="entry name" value="Winged helix-like DNA-binding domain superfamily/Winged helix DNA-binding domain"/>
    <property type="match status" value="1"/>
</dbReference>
<evidence type="ECO:0000256" key="1">
    <source>
        <dbReference type="ARBA" id="ARBA00009437"/>
    </source>
</evidence>
<dbReference type="AlphaFoldDB" id="A0A2S4M821"/>
<sequence>MKDVDLHLISIFDAVMTEGSVTKAAERLAMTQSAVSNAIARMRVVWEDPLFTRSGRGIKPSAKAQALWREIQDPLVQIRTAVSPVKFDPATSTRAFRVAVTDYLSGALWPLLRGHVEKYAPGVRILAVPYTSQETGRQLRNNDADICMGGLQPMGGDIRLQRLFIENWICAMRSKHPLANAGLTEEDFLNADHLLVSLSGSPVGFADTALERLGKRRRVAMTLNNFSGVPALLLASDLISVLPAGVVRTHALGKQIHSCEVPIELPPFECQMAWHTRNDRDPAHRWMRALITQTCDRIWNAQVTA</sequence>
<dbReference type="PANTHER" id="PTHR30118:SF6">
    <property type="entry name" value="HTH-TYPE TRANSCRIPTIONAL REGULATOR LEUO"/>
    <property type="match status" value="1"/>
</dbReference>
<dbReference type="GO" id="GO:0003677">
    <property type="term" value="F:DNA binding"/>
    <property type="evidence" value="ECO:0007669"/>
    <property type="project" value="UniProtKB-KW"/>
</dbReference>
<organism evidence="6 7">
    <name type="scientific">Paraburkholderia eburnea</name>
    <dbReference type="NCBI Taxonomy" id="1189126"/>
    <lineage>
        <taxon>Bacteria</taxon>
        <taxon>Pseudomonadati</taxon>
        <taxon>Pseudomonadota</taxon>
        <taxon>Betaproteobacteria</taxon>
        <taxon>Burkholderiales</taxon>
        <taxon>Burkholderiaceae</taxon>
        <taxon>Paraburkholderia</taxon>
    </lineage>
</organism>
<feature type="domain" description="HTH lysR-type" evidence="5">
    <location>
        <begin position="4"/>
        <end position="61"/>
    </location>
</feature>
<dbReference type="InterPro" id="IPR005119">
    <property type="entry name" value="LysR_subst-bd"/>
</dbReference>
<dbReference type="Proteomes" id="UP000237381">
    <property type="component" value="Unassembled WGS sequence"/>
</dbReference>
<proteinExistence type="inferred from homology"/>
<protein>
    <submittedName>
        <fullName evidence="6">Transcriptional regulator</fullName>
    </submittedName>
</protein>
<accession>A0A2S4M821</accession>
<dbReference type="InterPro" id="IPR036390">
    <property type="entry name" value="WH_DNA-bd_sf"/>
</dbReference>
<evidence type="ECO:0000259" key="5">
    <source>
        <dbReference type="PROSITE" id="PS50931"/>
    </source>
</evidence>
<reference evidence="6 7" key="1">
    <citation type="submission" date="2018-01" db="EMBL/GenBank/DDBJ databases">
        <title>Genomic Encyclopedia of Type Strains, Phase III (KMG-III): the genomes of soil and plant-associated and newly described type strains.</title>
        <authorList>
            <person name="Whitman W."/>
        </authorList>
    </citation>
    <scope>NUCLEOTIDE SEQUENCE [LARGE SCALE GENOMIC DNA]</scope>
    <source>
        <strain evidence="6 7">JCM 18070</strain>
    </source>
</reference>
<dbReference type="Pfam" id="PF00126">
    <property type="entry name" value="HTH_1"/>
    <property type="match status" value="1"/>
</dbReference>
<dbReference type="CDD" id="cd08417">
    <property type="entry name" value="PBP2_Nitroaromatics_like"/>
    <property type="match status" value="1"/>
</dbReference>
<comment type="similarity">
    <text evidence="1">Belongs to the LysR transcriptional regulatory family.</text>
</comment>
<dbReference type="GO" id="GO:0003700">
    <property type="term" value="F:DNA-binding transcription factor activity"/>
    <property type="evidence" value="ECO:0007669"/>
    <property type="project" value="InterPro"/>
</dbReference>
<evidence type="ECO:0000256" key="3">
    <source>
        <dbReference type="ARBA" id="ARBA00023125"/>
    </source>
</evidence>
<dbReference type="Gene3D" id="3.40.190.10">
    <property type="entry name" value="Periplasmic binding protein-like II"/>
    <property type="match status" value="2"/>
</dbReference>
<dbReference type="PROSITE" id="PS50931">
    <property type="entry name" value="HTH_LYSR"/>
    <property type="match status" value="1"/>
</dbReference>
<evidence type="ECO:0000256" key="2">
    <source>
        <dbReference type="ARBA" id="ARBA00023015"/>
    </source>
</evidence>
<dbReference type="Pfam" id="PF03466">
    <property type="entry name" value="LysR_substrate"/>
    <property type="match status" value="1"/>
</dbReference>
<keyword evidence="4" id="KW-0804">Transcription</keyword>
<name>A0A2S4M821_9BURK</name>
<comment type="caution">
    <text evidence="6">The sequence shown here is derived from an EMBL/GenBank/DDBJ whole genome shotgun (WGS) entry which is preliminary data.</text>
</comment>
<dbReference type="InterPro" id="IPR036388">
    <property type="entry name" value="WH-like_DNA-bd_sf"/>
</dbReference>
<dbReference type="EMBL" id="PQGA01000008">
    <property type="protein sequence ID" value="POR50677.1"/>
    <property type="molecule type" value="Genomic_DNA"/>
</dbReference>
<evidence type="ECO:0000256" key="4">
    <source>
        <dbReference type="ARBA" id="ARBA00023163"/>
    </source>
</evidence>
<keyword evidence="7" id="KW-1185">Reference proteome</keyword>
<dbReference type="PANTHER" id="PTHR30118">
    <property type="entry name" value="HTH-TYPE TRANSCRIPTIONAL REGULATOR LEUO-RELATED"/>
    <property type="match status" value="1"/>
</dbReference>
<evidence type="ECO:0000313" key="6">
    <source>
        <dbReference type="EMBL" id="POR50677.1"/>
    </source>
</evidence>